<comment type="caution">
    <text evidence="9">The sequence shown here is derived from an EMBL/GenBank/DDBJ whole genome shotgun (WGS) entry which is preliminary data.</text>
</comment>
<dbReference type="InterPro" id="IPR001915">
    <property type="entry name" value="Peptidase_M48"/>
</dbReference>
<keyword evidence="3 6" id="KW-0378">Hydrolase</keyword>
<comment type="cofactor">
    <cofactor evidence="6">
        <name>Zn(2+)</name>
        <dbReference type="ChEBI" id="CHEBI:29105"/>
    </cofactor>
    <text evidence="6">Binds 1 zinc ion per subunit.</text>
</comment>
<evidence type="ECO:0000256" key="7">
    <source>
        <dbReference type="SAM" id="Phobius"/>
    </source>
</evidence>
<dbReference type="AlphaFoldDB" id="A0A8H4A2J3"/>
<organism evidence="9 10">
    <name type="scientific">Gigaspora margarita</name>
    <dbReference type="NCBI Taxonomy" id="4874"/>
    <lineage>
        <taxon>Eukaryota</taxon>
        <taxon>Fungi</taxon>
        <taxon>Fungi incertae sedis</taxon>
        <taxon>Mucoromycota</taxon>
        <taxon>Glomeromycotina</taxon>
        <taxon>Glomeromycetes</taxon>
        <taxon>Diversisporales</taxon>
        <taxon>Gigasporaceae</taxon>
        <taxon>Gigaspora</taxon>
    </lineage>
</organism>
<evidence type="ECO:0000259" key="8">
    <source>
        <dbReference type="Pfam" id="PF01435"/>
    </source>
</evidence>
<name>A0A8H4A2J3_GIGMA</name>
<dbReference type="GO" id="GO:0005743">
    <property type="term" value="C:mitochondrial inner membrane"/>
    <property type="evidence" value="ECO:0007669"/>
    <property type="project" value="TreeGrafter"/>
</dbReference>
<feature type="transmembrane region" description="Helical" evidence="7">
    <location>
        <begin position="80"/>
        <end position="102"/>
    </location>
</feature>
<evidence type="ECO:0000256" key="1">
    <source>
        <dbReference type="ARBA" id="ARBA00022670"/>
    </source>
</evidence>
<dbReference type="GO" id="GO:0034982">
    <property type="term" value="P:mitochondrial protein processing"/>
    <property type="evidence" value="ECO:0007669"/>
    <property type="project" value="TreeGrafter"/>
</dbReference>
<keyword evidence="7" id="KW-0472">Membrane</keyword>
<evidence type="ECO:0000313" key="9">
    <source>
        <dbReference type="EMBL" id="KAF0395947.1"/>
    </source>
</evidence>
<accession>A0A8H4A2J3</accession>
<feature type="domain" description="Peptidase M48" evidence="8">
    <location>
        <begin position="229"/>
        <end position="392"/>
    </location>
</feature>
<dbReference type="PANTHER" id="PTHR22726">
    <property type="entry name" value="METALLOENDOPEPTIDASE OMA1"/>
    <property type="match status" value="1"/>
</dbReference>
<dbReference type="GO" id="GO:0046872">
    <property type="term" value="F:metal ion binding"/>
    <property type="evidence" value="ECO:0007669"/>
    <property type="project" value="UniProtKB-KW"/>
</dbReference>
<keyword evidence="4 6" id="KW-0862">Zinc</keyword>
<keyword evidence="10" id="KW-1185">Reference proteome</keyword>
<keyword evidence="7" id="KW-1133">Transmembrane helix</keyword>
<evidence type="ECO:0000256" key="4">
    <source>
        <dbReference type="ARBA" id="ARBA00022833"/>
    </source>
</evidence>
<evidence type="ECO:0000256" key="6">
    <source>
        <dbReference type="RuleBase" id="RU003983"/>
    </source>
</evidence>
<proteinExistence type="inferred from homology"/>
<evidence type="ECO:0000256" key="2">
    <source>
        <dbReference type="ARBA" id="ARBA00022723"/>
    </source>
</evidence>
<dbReference type="Gene3D" id="3.30.2010.10">
    <property type="entry name" value="Metalloproteases ('zincins'), catalytic domain"/>
    <property type="match status" value="1"/>
</dbReference>
<dbReference type="GO" id="GO:0004222">
    <property type="term" value="F:metalloendopeptidase activity"/>
    <property type="evidence" value="ECO:0007669"/>
    <property type="project" value="InterPro"/>
</dbReference>
<dbReference type="InterPro" id="IPR051156">
    <property type="entry name" value="Mito/Outer_Membr_Metalloprot"/>
</dbReference>
<gene>
    <name evidence="9" type="ORF">F8M41_010170</name>
</gene>
<sequence>MWKINLLSRSIFSKRSFSNFGVNNAVKYLNYSIHHDHKNIIIKQRTGQYFKTRCLHNKSFISSKSFDNIKYRPFHSSAQAAVVPILPTILFTIPLSIPYLLLLRFAATKYLLPSTRTKISKLFASVLILTPITFLSTFDTAPNTNRHRFMILWPWEEKELVQKAKESVEMVIGSEALIPSDDPRTQLLEQVCHQLWQQGISEKDKNNGIKEPTVYLIDNEELLDGVSYPCSAITLTTCWLRLIDYDESLLAAVLAHEIAHILQNHASEFYGMSFIIKVVTKLGEMIGNIIPGLDKERVQQRPILFLQEHSQKLEKEADLLGQEIMARAGYDPAKAIELWELMVALEEANKSSLDQVQIPKSSHDEEGRGIRHVSDTFRYHPLKEHRVKYLTENLLQTQYLYNKAVKL</sequence>
<evidence type="ECO:0000256" key="5">
    <source>
        <dbReference type="ARBA" id="ARBA00023049"/>
    </source>
</evidence>
<dbReference type="Proteomes" id="UP000439903">
    <property type="component" value="Unassembled WGS sequence"/>
</dbReference>
<evidence type="ECO:0000313" key="10">
    <source>
        <dbReference type="Proteomes" id="UP000439903"/>
    </source>
</evidence>
<dbReference type="Pfam" id="PF01435">
    <property type="entry name" value="Peptidase_M48"/>
    <property type="match status" value="1"/>
</dbReference>
<feature type="transmembrane region" description="Helical" evidence="7">
    <location>
        <begin position="122"/>
        <end position="141"/>
    </location>
</feature>
<keyword evidence="5 6" id="KW-0482">Metalloprotease</keyword>
<dbReference type="PANTHER" id="PTHR22726:SF18">
    <property type="entry name" value="PEPTIDASE M48 DOMAIN-CONTAINING PROTEIN"/>
    <property type="match status" value="1"/>
</dbReference>
<comment type="similarity">
    <text evidence="6">Belongs to the peptidase M48 family.</text>
</comment>
<evidence type="ECO:0000256" key="3">
    <source>
        <dbReference type="ARBA" id="ARBA00022801"/>
    </source>
</evidence>
<keyword evidence="7" id="KW-0812">Transmembrane</keyword>
<protein>
    <submittedName>
        <fullName evidence="9">Peptidase m48</fullName>
    </submittedName>
</protein>
<dbReference type="GO" id="GO:0006515">
    <property type="term" value="P:protein quality control for misfolded or incompletely synthesized proteins"/>
    <property type="evidence" value="ECO:0007669"/>
    <property type="project" value="TreeGrafter"/>
</dbReference>
<dbReference type="OrthoDB" id="7464992at2759"/>
<keyword evidence="2" id="KW-0479">Metal-binding</keyword>
<dbReference type="EMBL" id="WTPW01002130">
    <property type="protein sequence ID" value="KAF0395947.1"/>
    <property type="molecule type" value="Genomic_DNA"/>
</dbReference>
<keyword evidence="1 6" id="KW-0645">Protease</keyword>
<reference evidence="9 10" key="1">
    <citation type="journal article" date="2019" name="Environ. Microbiol.">
        <title>At the nexus of three kingdoms: the genome of the mycorrhizal fungus Gigaspora margarita provides insights into plant, endobacterial and fungal interactions.</title>
        <authorList>
            <person name="Venice F."/>
            <person name="Ghignone S."/>
            <person name="Salvioli di Fossalunga A."/>
            <person name="Amselem J."/>
            <person name="Novero M."/>
            <person name="Xianan X."/>
            <person name="Sedzielewska Toro K."/>
            <person name="Morin E."/>
            <person name="Lipzen A."/>
            <person name="Grigoriev I.V."/>
            <person name="Henrissat B."/>
            <person name="Martin F.M."/>
            <person name="Bonfante P."/>
        </authorList>
    </citation>
    <scope>NUCLEOTIDE SEQUENCE [LARGE SCALE GENOMIC DNA]</scope>
    <source>
        <strain evidence="9 10">BEG34</strain>
    </source>
</reference>